<sequence length="165" mass="18542">MKVPVVILTLGIFFSCIFARSTSFTTRLPEQNQATVSPEKGNQSTLCINKQNGLYIGGCRWFYRCKDGKTVNITCPHDLVVNKLQMYCDYLDKVDPPCGTAPNCTGLWDGNYPDYSRSCKFYYSCSRDKFHGYVKCPASLFFDPTKEACDWPNLIAPPCGTKGVK</sequence>
<dbReference type="GO" id="GO:0005576">
    <property type="term" value="C:extracellular region"/>
    <property type="evidence" value="ECO:0007669"/>
    <property type="project" value="InterPro"/>
</dbReference>
<dbReference type="InterPro" id="IPR036508">
    <property type="entry name" value="Chitin-bd_dom_sf"/>
</dbReference>
<dbReference type="Gene3D" id="3.20.20.80">
    <property type="entry name" value="Glycosidases"/>
    <property type="match status" value="1"/>
</dbReference>
<dbReference type="PANTHER" id="PTHR23301">
    <property type="entry name" value="CHITIN BINDING PERITROPHIN-A"/>
    <property type="match status" value="1"/>
</dbReference>
<dbReference type="Proteomes" id="UP000515154">
    <property type="component" value="Unplaced"/>
</dbReference>
<dbReference type="RefSeq" id="XP_029657128.1">
    <property type="nucleotide sequence ID" value="XM_029801268.2"/>
</dbReference>
<protein>
    <submittedName>
        <fullName evidence="2">Peritrophin-1</fullName>
    </submittedName>
</protein>
<keyword evidence="1" id="KW-1185">Reference proteome</keyword>
<name>A0A6P7TZ92_9MOLL</name>
<dbReference type="Gene3D" id="2.170.140.10">
    <property type="entry name" value="Chitin binding domain"/>
    <property type="match status" value="1"/>
</dbReference>
<dbReference type="SUPFAM" id="SSF57625">
    <property type="entry name" value="Invertebrate chitin-binding proteins"/>
    <property type="match status" value="2"/>
</dbReference>
<dbReference type="SMART" id="SM00494">
    <property type="entry name" value="ChtBD2"/>
    <property type="match status" value="2"/>
</dbReference>
<proteinExistence type="predicted"/>
<organism evidence="1 2">
    <name type="scientific">Octopus sinensis</name>
    <name type="common">East Asian common octopus</name>
    <dbReference type="NCBI Taxonomy" id="2607531"/>
    <lineage>
        <taxon>Eukaryota</taxon>
        <taxon>Metazoa</taxon>
        <taxon>Spiralia</taxon>
        <taxon>Lophotrochozoa</taxon>
        <taxon>Mollusca</taxon>
        <taxon>Cephalopoda</taxon>
        <taxon>Coleoidea</taxon>
        <taxon>Octopodiformes</taxon>
        <taxon>Octopoda</taxon>
        <taxon>Incirrata</taxon>
        <taxon>Octopodidae</taxon>
        <taxon>Octopus</taxon>
    </lineage>
</organism>
<dbReference type="InterPro" id="IPR002557">
    <property type="entry name" value="Chitin-bd_dom"/>
</dbReference>
<dbReference type="PANTHER" id="PTHR23301:SF0">
    <property type="entry name" value="CHITIN-BINDING TYPE-2 DOMAIN-CONTAINING PROTEIN-RELATED"/>
    <property type="match status" value="1"/>
</dbReference>
<dbReference type="InterPro" id="IPR051940">
    <property type="entry name" value="Chitin_bind-dev_reg"/>
</dbReference>
<dbReference type="AlphaFoldDB" id="A0A6P7TZ92"/>
<gene>
    <name evidence="2" type="primary">LOC115231195</name>
</gene>
<evidence type="ECO:0000313" key="1">
    <source>
        <dbReference type="Proteomes" id="UP000515154"/>
    </source>
</evidence>
<dbReference type="PROSITE" id="PS50940">
    <property type="entry name" value="CHIT_BIND_II"/>
    <property type="match status" value="2"/>
</dbReference>
<dbReference type="GO" id="GO:0008061">
    <property type="term" value="F:chitin binding"/>
    <property type="evidence" value="ECO:0007669"/>
    <property type="project" value="UniProtKB-KW"/>
</dbReference>
<evidence type="ECO:0000313" key="2">
    <source>
        <dbReference type="RefSeq" id="XP_029657128.1"/>
    </source>
</evidence>
<dbReference type="KEGG" id="osn:115231195"/>
<reference evidence="2" key="1">
    <citation type="submission" date="2025-08" db="UniProtKB">
        <authorList>
            <consortium name="RefSeq"/>
        </authorList>
    </citation>
    <scope>IDENTIFICATION</scope>
</reference>
<dbReference type="PROSITE" id="PS51257">
    <property type="entry name" value="PROKAR_LIPOPROTEIN"/>
    <property type="match status" value="1"/>
</dbReference>
<dbReference type="Pfam" id="PF01607">
    <property type="entry name" value="CBM_14"/>
    <property type="match status" value="2"/>
</dbReference>
<accession>A0A6P7TZ92</accession>